<dbReference type="InterPro" id="IPR025419">
    <property type="entry name" value="DUF4142"/>
</dbReference>
<dbReference type="InterPro" id="IPR012347">
    <property type="entry name" value="Ferritin-like"/>
</dbReference>
<dbReference type="Proteomes" id="UP000563094">
    <property type="component" value="Unassembled WGS sequence"/>
</dbReference>
<keyword evidence="1" id="KW-0732">Signal</keyword>
<sequence length="186" mass="19697">MKQWVLAGWAVVFSLILLTGCAGADVGSGTGAGTGSGTGTPSASKADASFVAIAGSNGLLQVQLSELAMQKSANLEVREFAKLMAQQHTRINTELKGVAQQMRVTYPGALSGNDKVIYDRTAKLSSPVFEQTYAREMETALQQDIALYQNAVSSSSNLALRGFALKNTPVLQGYLRLATQLKKVVP</sequence>
<dbReference type="Gene3D" id="1.20.1260.10">
    <property type="match status" value="1"/>
</dbReference>
<dbReference type="Pfam" id="PF13628">
    <property type="entry name" value="DUF4142"/>
    <property type="match status" value="1"/>
</dbReference>
<dbReference type="PANTHER" id="PTHR38593:SF1">
    <property type="entry name" value="BLR2558 PROTEIN"/>
    <property type="match status" value="1"/>
</dbReference>
<evidence type="ECO:0000313" key="3">
    <source>
        <dbReference type="EMBL" id="MBA9079262.1"/>
    </source>
</evidence>
<evidence type="ECO:0000259" key="2">
    <source>
        <dbReference type="Pfam" id="PF13628"/>
    </source>
</evidence>
<evidence type="ECO:0000256" key="1">
    <source>
        <dbReference type="SAM" id="SignalP"/>
    </source>
</evidence>
<comment type="caution">
    <text evidence="3">The sequence shown here is derived from an EMBL/GenBank/DDBJ whole genome shotgun (WGS) entry which is preliminary data.</text>
</comment>
<feature type="domain" description="DUF4142" evidence="2">
    <location>
        <begin position="46"/>
        <end position="181"/>
    </location>
</feature>
<organism evidence="3 4">
    <name type="scientific">Rufibacter quisquiliarum</name>
    <dbReference type="NCBI Taxonomy" id="1549639"/>
    <lineage>
        <taxon>Bacteria</taxon>
        <taxon>Pseudomonadati</taxon>
        <taxon>Bacteroidota</taxon>
        <taxon>Cytophagia</taxon>
        <taxon>Cytophagales</taxon>
        <taxon>Hymenobacteraceae</taxon>
        <taxon>Rufibacter</taxon>
    </lineage>
</organism>
<feature type="chain" id="PRO_5033049696" evidence="1">
    <location>
        <begin position="25"/>
        <end position="186"/>
    </location>
</feature>
<gene>
    <name evidence="3" type="ORF">FHS90_003997</name>
</gene>
<dbReference type="EMBL" id="JACJIQ010000020">
    <property type="protein sequence ID" value="MBA9079262.1"/>
    <property type="molecule type" value="Genomic_DNA"/>
</dbReference>
<keyword evidence="4" id="KW-1185">Reference proteome</keyword>
<reference evidence="3 4" key="1">
    <citation type="submission" date="2020-08" db="EMBL/GenBank/DDBJ databases">
        <title>Genomic Encyclopedia of Type Strains, Phase IV (KMG-IV): sequencing the most valuable type-strain genomes for metagenomic binning, comparative biology and taxonomic classification.</title>
        <authorList>
            <person name="Goeker M."/>
        </authorList>
    </citation>
    <scope>NUCLEOTIDE SEQUENCE [LARGE SCALE GENOMIC DNA]</scope>
    <source>
        <strain evidence="3 4">DSM 29854</strain>
    </source>
</reference>
<protein>
    <submittedName>
        <fullName evidence="3">Putative membrane protein</fullName>
    </submittedName>
</protein>
<accession>A0A839GK77</accession>
<dbReference type="AlphaFoldDB" id="A0A839GK77"/>
<feature type="signal peptide" evidence="1">
    <location>
        <begin position="1"/>
        <end position="24"/>
    </location>
</feature>
<dbReference type="PROSITE" id="PS51257">
    <property type="entry name" value="PROKAR_LIPOPROTEIN"/>
    <property type="match status" value="1"/>
</dbReference>
<dbReference type="PANTHER" id="PTHR38593">
    <property type="entry name" value="BLR2558 PROTEIN"/>
    <property type="match status" value="1"/>
</dbReference>
<name>A0A839GK77_9BACT</name>
<proteinExistence type="predicted"/>
<evidence type="ECO:0000313" key="4">
    <source>
        <dbReference type="Proteomes" id="UP000563094"/>
    </source>
</evidence>